<dbReference type="Gene3D" id="3.30.565.10">
    <property type="entry name" value="Histidine kinase-like ATPase, C-terminal domain"/>
    <property type="match status" value="1"/>
</dbReference>
<evidence type="ECO:0000256" key="7">
    <source>
        <dbReference type="ARBA" id="ARBA00022840"/>
    </source>
</evidence>
<keyword evidence="8" id="KW-0902">Two-component regulatory system</keyword>
<dbReference type="AlphaFoldDB" id="A0A8J7IVB0"/>
<evidence type="ECO:0000256" key="3">
    <source>
        <dbReference type="ARBA" id="ARBA00022553"/>
    </source>
</evidence>
<evidence type="ECO:0000256" key="6">
    <source>
        <dbReference type="ARBA" id="ARBA00022777"/>
    </source>
</evidence>
<dbReference type="InterPro" id="IPR004358">
    <property type="entry name" value="Sig_transdc_His_kin-like_C"/>
</dbReference>
<dbReference type="PROSITE" id="PS50109">
    <property type="entry name" value="HIS_KIN"/>
    <property type="match status" value="1"/>
</dbReference>
<evidence type="ECO:0000259" key="10">
    <source>
        <dbReference type="PROSITE" id="PS50109"/>
    </source>
</evidence>
<dbReference type="RefSeq" id="WP_194030205.1">
    <property type="nucleotide sequence ID" value="NZ_JADEWZ010000020.1"/>
</dbReference>
<keyword evidence="9" id="KW-0812">Transmembrane</keyword>
<dbReference type="SUPFAM" id="SSF55874">
    <property type="entry name" value="ATPase domain of HSP90 chaperone/DNA topoisomerase II/histidine kinase"/>
    <property type="match status" value="1"/>
</dbReference>
<dbReference type="InterPro" id="IPR003594">
    <property type="entry name" value="HATPase_dom"/>
</dbReference>
<dbReference type="GO" id="GO:0000155">
    <property type="term" value="F:phosphorelay sensor kinase activity"/>
    <property type="evidence" value="ECO:0007669"/>
    <property type="project" value="InterPro"/>
</dbReference>
<dbReference type="PANTHER" id="PTHR43065">
    <property type="entry name" value="SENSOR HISTIDINE KINASE"/>
    <property type="match status" value="1"/>
</dbReference>
<comment type="caution">
    <text evidence="11">The sequence shown here is derived from an EMBL/GenBank/DDBJ whole genome shotgun (WGS) entry which is preliminary data.</text>
</comment>
<feature type="transmembrane region" description="Helical" evidence="9">
    <location>
        <begin position="20"/>
        <end position="39"/>
    </location>
</feature>
<comment type="catalytic activity">
    <reaction evidence="1">
        <text>ATP + protein L-histidine = ADP + protein N-phospho-L-histidine.</text>
        <dbReference type="EC" id="2.7.13.3"/>
    </reaction>
</comment>
<keyword evidence="4" id="KW-0808">Transferase</keyword>
<dbReference type="Pfam" id="PF02518">
    <property type="entry name" value="HATPase_c"/>
    <property type="match status" value="1"/>
</dbReference>
<gene>
    <name evidence="11" type="ORF">IQ249_14545</name>
</gene>
<dbReference type="InterPro" id="IPR036890">
    <property type="entry name" value="HATPase_C_sf"/>
</dbReference>
<reference evidence="11" key="1">
    <citation type="submission" date="2020-10" db="EMBL/GenBank/DDBJ databases">
        <authorList>
            <person name="Castelo-Branco R."/>
            <person name="Eusebio N."/>
            <person name="Adriana R."/>
            <person name="Vieira A."/>
            <person name="Brugerolle De Fraissinette N."/>
            <person name="Rezende De Castro R."/>
            <person name="Schneider M.P."/>
            <person name="Vasconcelos V."/>
            <person name="Leao P.N."/>
        </authorList>
    </citation>
    <scope>NUCLEOTIDE SEQUENCE</scope>
    <source>
        <strain evidence="11">LEGE 07157</strain>
    </source>
</reference>
<evidence type="ECO:0000256" key="5">
    <source>
        <dbReference type="ARBA" id="ARBA00022741"/>
    </source>
</evidence>
<evidence type="ECO:0000313" key="11">
    <source>
        <dbReference type="EMBL" id="MBE9117118.1"/>
    </source>
</evidence>
<evidence type="ECO:0000256" key="9">
    <source>
        <dbReference type="SAM" id="Phobius"/>
    </source>
</evidence>
<feature type="transmembrane region" description="Helical" evidence="9">
    <location>
        <begin position="187"/>
        <end position="207"/>
    </location>
</feature>
<dbReference type="InterPro" id="IPR003661">
    <property type="entry name" value="HisK_dim/P_dom"/>
</dbReference>
<feature type="transmembrane region" description="Helical" evidence="9">
    <location>
        <begin position="51"/>
        <end position="75"/>
    </location>
</feature>
<feature type="transmembrane region" description="Helical" evidence="9">
    <location>
        <begin position="156"/>
        <end position="175"/>
    </location>
</feature>
<proteinExistence type="predicted"/>
<organism evidence="11 12">
    <name type="scientific">Lusitaniella coriacea LEGE 07157</name>
    <dbReference type="NCBI Taxonomy" id="945747"/>
    <lineage>
        <taxon>Bacteria</taxon>
        <taxon>Bacillati</taxon>
        <taxon>Cyanobacteriota</taxon>
        <taxon>Cyanophyceae</taxon>
        <taxon>Spirulinales</taxon>
        <taxon>Lusitaniellaceae</taxon>
        <taxon>Lusitaniella</taxon>
    </lineage>
</organism>
<keyword evidence="5" id="KW-0547">Nucleotide-binding</keyword>
<evidence type="ECO:0000256" key="2">
    <source>
        <dbReference type="ARBA" id="ARBA00012438"/>
    </source>
</evidence>
<dbReference type="Gene3D" id="1.10.287.130">
    <property type="match status" value="1"/>
</dbReference>
<keyword evidence="6 11" id="KW-0418">Kinase</keyword>
<dbReference type="EC" id="2.7.13.3" evidence="2"/>
<feature type="transmembrane region" description="Helical" evidence="9">
    <location>
        <begin position="117"/>
        <end position="135"/>
    </location>
</feature>
<dbReference type="EMBL" id="JADEWZ010000020">
    <property type="protein sequence ID" value="MBE9117118.1"/>
    <property type="molecule type" value="Genomic_DNA"/>
</dbReference>
<dbReference type="Gene3D" id="6.10.340.10">
    <property type="match status" value="1"/>
</dbReference>
<dbReference type="SMART" id="SM00387">
    <property type="entry name" value="HATPase_c"/>
    <property type="match status" value="1"/>
</dbReference>
<sequence length="833" mass="94703">MDVFKSIYKRLAFLGKAISWKSNFLFALLLFTLLGYLGNVFKFPLFFGVDFLFGSIFILLIVQLYGVTWGCLSAFVASLHTIVLWGHPYAVIIFTLEALFVGIKLRTRGKHLLLLDSLYWLCVGMPLVLVFYGLIMQIPAQSVLLIMVKQAINGMFNALIASFLLIYTPLGSWLASTVDLKTTRFQHQLLSLLVCCIFLPAQILIVADSRQAMKNIQTRISEKLQLISTQTQEELQAWDNNSKLLLNNIGNSLLDSKLDLDRSEKVRSIQAVLPKASELEFIKKSKFNTTKFLIVDWGKFIEGNEIDSTKVKVFHQLPIYQEKTLQGTLILKHSLDSIQTHLSKYVPEKYMNIILVDEQQKILASVRSDFEIGRSFDRIQQNTDSSTNTEFYHWFPNADIPLMKLWEQSFYIQKTSWNDFPFQLIVEVSAAPYIDELQASYLWKMSLMLCIILFAVFLSQVISTRIVHPILELAAATTNLPEKILEKRLLQWPQSHLKEIKLLVTNFTIVSNTLEQQFDEIKDTNKTLEDRVFKRTNELQIALKERQDALLKLKKTQLQIVQSEKMSALGNLVAGVAHEINNPTGFLQGNIQPAQEYIQDLLGLIDLLLSKFPGSDPEIEEEIEAIDLEFVREDLPKLIASMKEGTQRIRHISTSLRTFSRTDKEYKVAFNLHDGLDSTILILKHRLKANDQRPAIKITKNYSSEIPEVQCFPGQLNQVFMNLIANAIDALDESNEEREFEEIVANPNRITIQTEVSGERAIVRIGDNGKGMPEDIRQRIFEQGFTTKEVGKGTGLGLAIARQIVVEKHGGTLACHSEPGKGTTFIIEIPLQA</sequence>
<evidence type="ECO:0000313" key="12">
    <source>
        <dbReference type="Proteomes" id="UP000654482"/>
    </source>
</evidence>
<evidence type="ECO:0000256" key="8">
    <source>
        <dbReference type="ARBA" id="ARBA00023012"/>
    </source>
</evidence>
<keyword evidence="7" id="KW-0067">ATP-binding</keyword>
<dbReference type="PRINTS" id="PR00344">
    <property type="entry name" value="BCTRLSENSOR"/>
</dbReference>
<keyword evidence="12" id="KW-1185">Reference proteome</keyword>
<feature type="transmembrane region" description="Helical" evidence="9">
    <location>
        <begin position="82"/>
        <end position="105"/>
    </location>
</feature>
<name>A0A8J7IVB0_9CYAN</name>
<evidence type="ECO:0000256" key="1">
    <source>
        <dbReference type="ARBA" id="ARBA00000085"/>
    </source>
</evidence>
<keyword evidence="3" id="KW-0597">Phosphoprotein</keyword>
<accession>A0A8J7IVB0</accession>
<dbReference type="GO" id="GO:0005524">
    <property type="term" value="F:ATP binding"/>
    <property type="evidence" value="ECO:0007669"/>
    <property type="project" value="UniProtKB-KW"/>
</dbReference>
<evidence type="ECO:0000256" key="4">
    <source>
        <dbReference type="ARBA" id="ARBA00022679"/>
    </source>
</evidence>
<keyword evidence="9" id="KW-0472">Membrane</keyword>
<dbReference type="PANTHER" id="PTHR43065:SF10">
    <property type="entry name" value="PEROXIDE STRESS-ACTIVATED HISTIDINE KINASE MAK3"/>
    <property type="match status" value="1"/>
</dbReference>
<dbReference type="CDD" id="cd00082">
    <property type="entry name" value="HisKA"/>
    <property type="match status" value="1"/>
</dbReference>
<dbReference type="InterPro" id="IPR005467">
    <property type="entry name" value="His_kinase_dom"/>
</dbReference>
<keyword evidence="9" id="KW-1133">Transmembrane helix</keyword>
<protein>
    <recommendedName>
        <fullName evidence="2">histidine kinase</fullName>
        <ecNumber evidence="2">2.7.13.3</ecNumber>
    </recommendedName>
</protein>
<feature type="domain" description="Histidine kinase" evidence="10">
    <location>
        <begin position="575"/>
        <end position="833"/>
    </location>
</feature>
<dbReference type="Proteomes" id="UP000654482">
    <property type="component" value="Unassembled WGS sequence"/>
</dbReference>